<protein>
    <recommendedName>
        <fullName evidence="6">TRAF-type domain-containing protein</fullName>
    </recommendedName>
</protein>
<dbReference type="InterPro" id="IPR001293">
    <property type="entry name" value="Znf_TRAF"/>
</dbReference>
<dbReference type="Proteomes" id="UP000785679">
    <property type="component" value="Unassembled WGS sequence"/>
</dbReference>
<evidence type="ECO:0000256" key="5">
    <source>
        <dbReference type="SAM" id="MobiDB-lite"/>
    </source>
</evidence>
<dbReference type="Gene3D" id="3.30.40.10">
    <property type="entry name" value="Zinc/RING finger domain, C3HC4 (zinc finger)"/>
    <property type="match status" value="1"/>
</dbReference>
<evidence type="ECO:0000313" key="7">
    <source>
        <dbReference type="EMBL" id="TNV78498.1"/>
    </source>
</evidence>
<gene>
    <name evidence="7" type="ORF">FGO68_gene12445</name>
</gene>
<proteinExistence type="predicted"/>
<sequence>MESRTIAALQKEPAVQTANKKFQRQPDHAIRERIIQFLASQPKVSNPLKVEWVIPLQRYEAQSFLLCMKCKNVLQDPKECDTCNLGICGTCEKKVTQNCPNPQCELSSDQKVQFRNFNKVWKNKLDMLVFTCPLCQVNSFNTNQYKHAEFIQHINLMCPKRKVPCPNLCTDANLVLNQVEYSELFDHLVKQCSKTVITCVECGKDDVNMKDRKNHNCLEVYQSRLEEKDKHYDILKEVALQMKKELQDMFIASTPKPQAPTKTAKAFNVFIKENKFSRNIGESIGAFNTRVKSLYDALQPQERDQYNLKAQSLNQIIQPSTEENQKRDAVKALISKASQILIPDANKHKDDVYNFELALLTEQTKREEEAKKKRAAPNKRLKTDANQASLLPKTFQNNDELSDLSDDDGRSINIEDTY</sequence>
<feature type="zinc finger region" description="TRAF-type" evidence="4">
    <location>
        <begin position="153"/>
        <end position="202"/>
    </location>
</feature>
<evidence type="ECO:0000256" key="2">
    <source>
        <dbReference type="ARBA" id="ARBA00022771"/>
    </source>
</evidence>
<evidence type="ECO:0000313" key="8">
    <source>
        <dbReference type="Proteomes" id="UP000785679"/>
    </source>
</evidence>
<accession>A0A8J8T1X6</accession>
<keyword evidence="1 4" id="KW-0479">Metal-binding</keyword>
<dbReference type="EMBL" id="RRYP01010258">
    <property type="protein sequence ID" value="TNV78498.1"/>
    <property type="molecule type" value="Genomic_DNA"/>
</dbReference>
<evidence type="ECO:0000256" key="1">
    <source>
        <dbReference type="ARBA" id="ARBA00022723"/>
    </source>
</evidence>
<keyword evidence="3 4" id="KW-0862">Zinc</keyword>
<keyword evidence="2 4" id="KW-0863">Zinc-finger</keyword>
<feature type="domain" description="TRAF-type" evidence="6">
    <location>
        <begin position="153"/>
        <end position="202"/>
    </location>
</feature>
<name>A0A8J8T1X6_HALGN</name>
<evidence type="ECO:0000256" key="3">
    <source>
        <dbReference type="ARBA" id="ARBA00022833"/>
    </source>
</evidence>
<dbReference type="AlphaFoldDB" id="A0A8J8T1X6"/>
<dbReference type="InterPro" id="IPR013083">
    <property type="entry name" value="Znf_RING/FYVE/PHD"/>
</dbReference>
<comment type="caution">
    <text evidence="7">The sequence shown here is derived from an EMBL/GenBank/DDBJ whole genome shotgun (WGS) entry which is preliminary data.</text>
</comment>
<dbReference type="GO" id="GO:0008270">
    <property type="term" value="F:zinc ion binding"/>
    <property type="evidence" value="ECO:0007669"/>
    <property type="project" value="UniProtKB-KW"/>
</dbReference>
<keyword evidence="8" id="KW-1185">Reference proteome</keyword>
<feature type="region of interest" description="Disordered" evidence="5">
    <location>
        <begin position="368"/>
        <end position="418"/>
    </location>
</feature>
<organism evidence="7 8">
    <name type="scientific">Halteria grandinella</name>
    <dbReference type="NCBI Taxonomy" id="5974"/>
    <lineage>
        <taxon>Eukaryota</taxon>
        <taxon>Sar</taxon>
        <taxon>Alveolata</taxon>
        <taxon>Ciliophora</taxon>
        <taxon>Intramacronucleata</taxon>
        <taxon>Spirotrichea</taxon>
        <taxon>Stichotrichia</taxon>
        <taxon>Sporadotrichida</taxon>
        <taxon>Halteriidae</taxon>
        <taxon>Halteria</taxon>
    </lineage>
</organism>
<dbReference type="PROSITE" id="PS50145">
    <property type="entry name" value="ZF_TRAF"/>
    <property type="match status" value="1"/>
</dbReference>
<evidence type="ECO:0000259" key="6">
    <source>
        <dbReference type="PROSITE" id="PS50145"/>
    </source>
</evidence>
<evidence type="ECO:0000256" key="4">
    <source>
        <dbReference type="PROSITE-ProRule" id="PRU00207"/>
    </source>
</evidence>
<reference evidence="7" key="1">
    <citation type="submission" date="2019-06" db="EMBL/GenBank/DDBJ databases">
        <authorList>
            <person name="Zheng W."/>
        </authorList>
    </citation>
    <scope>NUCLEOTIDE SEQUENCE</scope>
    <source>
        <strain evidence="7">QDHG01</strain>
    </source>
</reference>